<accession>A0A0F8ZY98</accession>
<name>A0A0F8ZY98_9ZZZZ</name>
<protein>
    <recommendedName>
        <fullName evidence="2">DUF4258 domain-containing protein</fullName>
    </recommendedName>
</protein>
<dbReference type="AlphaFoldDB" id="A0A0F8ZY98"/>
<dbReference type="InterPro" id="IPR025354">
    <property type="entry name" value="DUF4258"/>
</dbReference>
<proteinExistence type="predicted"/>
<evidence type="ECO:0000313" key="1">
    <source>
        <dbReference type="EMBL" id="KKK90850.1"/>
    </source>
</evidence>
<reference evidence="1" key="1">
    <citation type="journal article" date="2015" name="Nature">
        <title>Complex archaea that bridge the gap between prokaryotes and eukaryotes.</title>
        <authorList>
            <person name="Spang A."/>
            <person name="Saw J.H."/>
            <person name="Jorgensen S.L."/>
            <person name="Zaremba-Niedzwiedzka K."/>
            <person name="Martijn J."/>
            <person name="Lind A.E."/>
            <person name="van Eijk R."/>
            <person name="Schleper C."/>
            <person name="Guy L."/>
            <person name="Ettema T.J."/>
        </authorList>
    </citation>
    <scope>NUCLEOTIDE SEQUENCE</scope>
</reference>
<evidence type="ECO:0008006" key="2">
    <source>
        <dbReference type="Google" id="ProtNLM"/>
    </source>
</evidence>
<dbReference type="Pfam" id="PF14076">
    <property type="entry name" value="DUF4258"/>
    <property type="match status" value="1"/>
</dbReference>
<organism evidence="1">
    <name type="scientific">marine sediment metagenome</name>
    <dbReference type="NCBI Taxonomy" id="412755"/>
    <lineage>
        <taxon>unclassified sequences</taxon>
        <taxon>metagenomes</taxon>
        <taxon>ecological metagenomes</taxon>
    </lineage>
</organism>
<dbReference type="EMBL" id="LAZR01048915">
    <property type="protein sequence ID" value="KKK90850.1"/>
    <property type="molecule type" value="Genomic_DNA"/>
</dbReference>
<sequence length="70" mass="8263">MLDGRNISEDWIRDTVKNPDWDTLGPDDNRHYFKTIPENGARVLHVIMNQSVSPKRIITVFFDRKARRLP</sequence>
<gene>
    <name evidence="1" type="ORF">LCGC14_2718870</name>
</gene>
<comment type="caution">
    <text evidence="1">The sequence shown here is derived from an EMBL/GenBank/DDBJ whole genome shotgun (WGS) entry which is preliminary data.</text>
</comment>